<evidence type="ECO:0000313" key="3">
    <source>
        <dbReference type="Proteomes" id="UP000241964"/>
    </source>
</evidence>
<dbReference type="EMBL" id="PYAS01000022">
    <property type="protein sequence ID" value="PSL21424.1"/>
    <property type="molecule type" value="Genomic_DNA"/>
</dbReference>
<protein>
    <submittedName>
        <fullName evidence="2">Uncharacterized protein</fullName>
    </submittedName>
</protein>
<evidence type="ECO:0000256" key="1">
    <source>
        <dbReference type="SAM" id="Phobius"/>
    </source>
</evidence>
<accession>A0A2P8FI96</accession>
<keyword evidence="1" id="KW-1133">Transmembrane helix</keyword>
<proteinExistence type="predicted"/>
<comment type="caution">
    <text evidence="2">The sequence shown here is derived from an EMBL/GenBank/DDBJ whole genome shotgun (WGS) entry which is preliminary data.</text>
</comment>
<keyword evidence="1" id="KW-0472">Membrane</keyword>
<evidence type="ECO:0000313" key="2">
    <source>
        <dbReference type="EMBL" id="PSL21424.1"/>
    </source>
</evidence>
<feature type="transmembrane region" description="Helical" evidence="1">
    <location>
        <begin position="12"/>
        <end position="31"/>
    </location>
</feature>
<keyword evidence="3" id="KW-1185">Reference proteome</keyword>
<name>A0A2P8FI96_9BACT</name>
<keyword evidence="1" id="KW-0812">Transmembrane</keyword>
<dbReference type="AlphaFoldDB" id="A0A2P8FI96"/>
<organism evidence="2 3">
    <name type="scientific">Dyadobacter jiangsuensis</name>
    <dbReference type="NCBI Taxonomy" id="1591085"/>
    <lineage>
        <taxon>Bacteria</taxon>
        <taxon>Pseudomonadati</taxon>
        <taxon>Bacteroidota</taxon>
        <taxon>Cytophagia</taxon>
        <taxon>Cytophagales</taxon>
        <taxon>Spirosomataceae</taxon>
        <taxon>Dyadobacter</taxon>
    </lineage>
</organism>
<dbReference type="Proteomes" id="UP000241964">
    <property type="component" value="Unassembled WGS sequence"/>
</dbReference>
<sequence>MTDGYPFELASAIFVVLFIVVGIDNLCNGVCNAHFSTAKEMAVVNLTWAAAEELNESFEIKCRFTQMGNRRICRKSRERGLDK</sequence>
<reference evidence="2 3" key="1">
    <citation type="submission" date="2018-03" db="EMBL/GenBank/DDBJ databases">
        <title>Genomic Encyclopedia of Archaeal and Bacterial Type Strains, Phase II (KMG-II): from individual species to whole genera.</title>
        <authorList>
            <person name="Goeker M."/>
        </authorList>
    </citation>
    <scope>NUCLEOTIDE SEQUENCE [LARGE SCALE GENOMIC DNA]</scope>
    <source>
        <strain evidence="2 3">DSM 29057</strain>
    </source>
</reference>
<gene>
    <name evidence="2" type="ORF">CLV60_12241</name>
</gene>